<dbReference type="Pfam" id="PF13456">
    <property type="entry name" value="RVT_3"/>
    <property type="match status" value="1"/>
</dbReference>
<dbReference type="GO" id="GO:0004523">
    <property type="term" value="F:RNA-DNA hybrid ribonuclease activity"/>
    <property type="evidence" value="ECO:0007669"/>
    <property type="project" value="InterPro"/>
</dbReference>
<dbReference type="AlphaFoldDB" id="A0A830F7X7"/>
<keyword evidence="3" id="KW-1185">Reference proteome</keyword>
<dbReference type="PROSITE" id="PS50879">
    <property type="entry name" value="RNASE_H_1"/>
    <property type="match status" value="1"/>
</dbReference>
<dbReference type="PANTHER" id="PTHR46387">
    <property type="entry name" value="POLYNUCLEOTIDYL TRANSFERASE, RIBONUCLEASE H-LIKE SUPERFAMILY PROTEIN"/>
    <property type="match status" value="1"/>
</dbReference>
<evidence type="ECO:0000259" key="1">
    <source>
        <dbReference type="PROSITE" id="PS50879"/>
    </source>
</evidence>
<dbReference type="InterPro" id="IPR036397">
    <property type="entry name" value="RNaseH_sf"/>
</dbReference>
<dbReference type="InterPro" id="IPR049863">
    <property type="entry name" value="RnhA-like_halobact"/>
</dbReference>
<dbReference type="EMBL" id="BMPG01000007">
    <property type="protein sequence ID" value="GGL72089.1"/>
    <property type="molecule type" value="Genomic_DNA"/>
</dbReference>
<sequence>MPTIECDVAAARERLADAGADVEEGNTPHERWRASLGDATAVAYEDKVVVQGKNPADVTAVLEGERGGRVHAYFDGASRGNPGPAAVGWVLVSGDGIVAEGGETIGRATNNQAEYEALTKALEMASQYGFDEVEAKGDSQLIVKQVKGAWNTNDPELKEKRIAVRQLLEGFDDWSLTHVPREVNERADDLANEALDDA</sequence>
<dbReference type="Proteomes" id="UP000607197">
    <property type="component" value="Unassembled WGS sequence"/>
</dbReference>
<evidence type="ECO:0000313" key="2">
    <source>
        <dbReference type="EMBL" id="GGL72089.1"/>
    </source>
</evidence>
<dbReference type="GO" id="GO:0003676">
    <property type="term" value="F:nucleic acid binding"/>
    <property type="evidence" value="ECO:0007669"/>
    <property type="project" value="InterPro"/>
</dbReference>
<dbReference type="NCBIfam" id="NF041306">
    <property type="entry name" value="RnaseHI_Halo"/>
    <property type="match status" value="1"/>
</dbReference>
<accession>A0A830F7X7</accession>
<dbReference type="SUPFAM" id="SSF53098">
    <property type="entry name" value="Ribonuclease H-like"/>
    <property type="match status" value="1"/>
</dbReference>
<reference evidence="2" key="2">
    <citation type="submission" date="2020-09" db="EMBL/GenBank/DDBJ databases">
        <authorList>
            <person name="Sun Q."/>
            <person name="Ohkuma M."/>
        </authorList>
    </citation>
    <scope>NUCLEOTIDE SEQUENCE</scope>
    <source>
        <strain evidence="2">JCM 19596</strain>
    </source>
</reference>
<dbReference type="OrthoDB" id="52651at2157"/>
<name>A0A830F7X7_9EURY</name>
<dbReference type="RefSeq" id="WP_188980816.1">
    <property type="nucleotide sequence ID" value="NZ_BMPG01000007.1"/>
</dbReference>
<dbReference type="InterPro" id="IPR002156">
    <property type="entry name" value="RNaseH_domain"/>
</dbReference>
<protein>
    <submittedName>
        <fullName evidence="2">Ribonuclease H</fullName>
    </submittedName>
</protein>
<organism evidence="2 3">
    <name type="scientific">Halocalculus aciditolerans</name>
    <dbReference type="NCBI Taxonomy" id="1383812"/>
    <lineage>
        <taxon>Archaea</taxon>
        <taxon>Methanobacteriati</taxon>
        <taxon>Methanobacteriota</taxon>
        <taxon>Stenosarchaea group</taxon>
        <taxon>Halobacteria</taxon>
        <taxon>Halobacteriales</taxon>
        <taxon>Halobacteriaceae</taxon>
        <taxon>Halocalculus</taxon>
    </lineage>
</organism>
<proteinExistence type="predicted"/>
<dbReference type="CDD" id="cd09279">
    <property type="entry name" value="RNase_HI_like"/>
    <property type="match status" value="1"/>
</dbReference>
<evidence type="ECO:0000313" key="3">
    <source>
        <dbReference type="Proteomes" id="UP000607197"/>
    </source>
</evidence>
<gene>
    <name evidence="2" type="ORF">GCM10009039_32690</name>
</gene>
<comment type="caution">
    <text evidence="2">The sequence shown here is derived from an EMBL/GenBank/DDBJ whole genome shotgun (WGS) entry which is preliminary data.</text>
</comment>
<dbReference type="InterPro" id="IPR012337">
    <property type="entry name" value="RNaseH-like_sf"/>
</dbReference>
<dbReference type="PANTHER" id="PTHR46387:SF2">
    <property type="entry name" value="RIBONUCLEASE HI"/>
    <property type="match status" value="1"/>
</dbReference>
<reference evidence="2" key="1">
    <citation type="journal article" date="2014" name="Int. J. Syst. Evol. Microbiol.">
        <title>Complete genome sequence of Corynebacterium casei LMG S-19264T (=DSM 44701T), isolated from a smear-ripened cheese.</title>
        <authorList>
            <consortium name="US DOE Joint Genome Institute (JGI-PGF)"/>
            <person name="Walter F."/>
            <person name="Albersmeier A."/>
            <person name="Kalinowski J."/>
            <person name="Ruckert C."/>
        </authorList>
    </citation>
    <scope>NUCLEOTIDE SEQUENCE</scope>
    <source>
        <strain evidence="2">JCM 19596</strain>
    </source>
</reference>
<dbReference type="Gene3D" id="3.30.420.10">
    <property type="entry name" value="Ribonuclease H-like superfamily/Ribonuclease H"/>
    <property type="match status" value="1"/>
</dbReference>
<feature type="domain" description="RNase H type-1" evidence="1">
    <location>
        <begin position="66"/>
        <end position="196"/>
    </location>
</feature>